<dbReference type="SUPFAM" id="SSF50978">
    <property type="entry name" value="WD40 repeat-like"/>
    <property type="match status" value="1"/>
</dbReference>
<name>A0A2J7QRP7_9NEOP</name>
<evidence type="ECO:0000256" key="2">
    <source>
        <dbReference type="ARBA" id="ARBA00022574"/>
    </source>
</evidence>
<dbReference type="Pfam" id="PF00400">
    <property type="entry name" value="WD40"/>
    <property type="match status" value="4"/>
</dbReference>
<dbReference type="PANTHER" id="PTHR19849">
    <property type="entry name" value="PHOSPHOLIPASE A-2-ACTIVATING PROTEIN"/>
    <property type="match status" value="1"/>
</dbReference>
<protein>
    <submittedName>
        <fullName evidence="5">Uncharacterized protein</fullName>
    </submittedName>
</protein>
<dbReference type="InterPro" id="IPR036322">
    <property type="entry name" value="WD40_repeat_dom_sf"/>
</dbReference>
<feature type="repeat" description="WD" evidence="4">
    <location>
        <begin position="196"/>
        <end position="227"/>
    </location>
</feature>
<dbReference type="SMART" id="SM00320">
    <property type="entry name" value="WD40"/>
    <property type="match status" value="5"/>
</dbReference>
<dbReference type="AlphaFoldDB" id="A0A2J7QRP7"/>
<dbReference type="InParanoid" id="A0A2J7QRP7"/>
<dbReference type="GO" id="GO:0005634">
    <property type="term" value="C:nucleus"/>
    <property type="evidence" value="ECO:0007669"/>
    <property type="project" value="TreeGrafter"/>
</dbReference>
<feature type="repeat" description="WD" evidence="4">
    <location>
        <begin position="155"/>
        <end position="194"/>
    </location>
</feature>
<dbReference type="PROSITE" id="PS50082">
    <property type="entry name" value="WD_REPEATS_2"/>
    <property type="match status" value="3"/>
</dbReference>
<dbReference type="InterPro" id="IPR015943">
    <property type="entry name" value="WD40/YVTN_repeat-like_dom_sf"/>
</dbReference>
<evidence type="ECO:0000256" key="1">
    <source>
        <dbReference type="ARBA" id="ARBA00022490"/>
    </source>
</evidence>
<dbReference type="Gene3D" id="2.130.10.10">
    <property type="entry name" value="YVTN repeat-like/Quinoprotein amine dehydrogenase"/>
    <property type="match status" value="2"/>
</dbReference>
<dbReference type="EMBL" id="NEVH01011890">
    <property type="protein sequence ID" value="PNF31243.1"/>
    <property type="molecule type" value="Genomic_DNA"/>
</dbReference>
<keyword evidence="1" id="KW-0963">Cytoplasm</keyword>
<dbReference type="GO" id="GO:0043130">
    <property type="term" value="F:ubiquitin binding"/>
    <property type="evidence" value="ECO:0007669"/>
    <property type="project" value="TreeGrafter"/>
</dbReference>
<dbReference type="OrthoDB" id="3176171at2759"/>
<dbReference type="InterPro" id="IPR001680">
    <property type="entry name" value="WD40_rpt"/>
</dbReference>
<feature type="non-terminal residue" evidence="5">
    <location>
        <position position="1"/>
    </location>
</feature>
<dbReference type="PANTHER" id="PTHR19849:SF0">
    <property type="entry name" value="PHOSPHOLIPASE A-2-ACTIVATING PROTEIN"/>
    <property type="match status" value="1"/>
</dbReference>
<dbReference type="GO" id="GO:0005737">
    <property type="term" value="C:cytoplasm"/>
    <property type="evidence" value="ECO:0007669"/>
    <property type="project" value="TreeGrafter"/>
</dbReference>
<comment type="caution">
    <text evidence="5">The sequence shown here is derived from an EMBL/GenBank/DDBJ whole genome shotgun (WGS) entry which is preliminary data.</text>
</comment>
<dbReference type="GO" id="GO:0010992">
    <property type="term" value="P:ubiquitin recycling"/>
    <property type="evidence" value="ECO:0007669"/>
    <property type="project" value="TreeGrafter"/>
</dbReference>
<organism evidence="5 6">
    <name type="scientific">Cryptotermes secundus</name>
    <dbReference type="NCBI Taxonomy" id="105785"/>
    <lineage>
        <taxon>Eukaryota</taxon>
        <taxon>Metazoa</taxon>
        <taxon>Ecdysozoa</taxon>
        <taxon>Arthropoda</taxon>
        <taxon>Hexapoda</taxon>
        <taxon>Insecta</taxon>
        <taxon>Pterygota</taxon>
        <taxon>Neoptera</taxon>
        <taxon>Polyneoptera</taxon>
        <taxon>Dictyoptera</taxon>
        <taxon>Blattodea</taxon>
        <taxon>Blattoidea</taxon>
        <taxon>Termitoidae</taxon>
        <taxon>Kalotermitidae</taxon>
        <taxon>Cryptotermitinae</taxon>
        <taxon>Cryptotermes</taxon>
    </lineage>
</organism>
<sequence length="283" mass="31039">VFGHPNNVVVVKYNEESRLGFSVSSAYIRVWDLREDPVKTVRILCSSGLTLSGGSNISQSLPAGEIQLNDVSLNHYGTVLYSAAGDRVRVWDLRKFESTGKLSGGHQAAVMCLAVGKLSEDEDVVITGSKDHYIKVFEVNHATSTNVYYPKMNLNPPHYDGIQSLAIRGDVLFSGSRDMCIKKWDLSKQELIQSLNSAHKDWVCGLTFMPGGQMILSGCRAGMVKLWAADSCHLLGEMKAHSSPINAITTNSSHIFTASNDCTVRLWKPRSRYDISPDASDGV</sequence>
<proteinExistence type="predicted"/>
<dbReference type="FunFam" id="2.130.10.10:FF:000164">
    <property type="entry name" value="Kinesin family member 21A"/>
    <property type="match status" value="1"/>
</dbReference>
<evidence type="ECO:0000256" key="3">
    <source>
        <dbReference type="ARBA" id="ARBA00022737"/>
    </source>
</evidence>
<dbReference type="STRING" id="105785.A0A2J7QRP7"/>
<feature type="repeat" description="WD" evidence="4">
    <location>
        <begin position="238"/>
        <end position="268"/>
    </location>
</feature>
<evidence type="ECO:0000313" key="6">
    <source>
        <dbReference type="Proteomes" id="UP000235965"/>
    </source>
</evidence>
<gene>
    <name evidence="5" type="ORF">B7P43_G14006</name>
</gene>
<evidence type="ECO:0000256" key="4">
    <source>
        <dbReference type="PROSITE-ProRule" id="PRU00221"/>
    </source>
</evidence>
<accession>A0A2J7QRP7</accession>
<keyword evidence="3" id="KW-0677">Repeat</keyword>
<reference evidence="5 6" key="1">
    <citation type="submission" date="2017-12" db="EMBL/GenBank/DDBJ databases">
        <title>Hemimetabolous genomes reveal molecular basis of termite eusociality.</title>
        <authorList>
            <person name="Harrison M.C."/>
            <person name="Jongepier E."/>
            <person name="Robertson H.M."/>
            <person name="Arning N."/>
            <person name="Bitard-Feildel T."/>
            <person name="Chao H."/>
            <person name="Childers C.P."/>
            <person name="Dinh H."/>
            <person name="Doddapaneni H."/>
            <person name="Dugan S."/>
            <person name="Gowin J."/>
            <person name="Greiner C."/>
            <person name="Han Y."/>
            <person name="Hu H."/>
            <person name="Hughes D.S.T."/>
            <person name="Huylmans A.-K."/>
            <person name="Kemena C."/>
            <person name="Kremer L.P.M."/>
            <person name="Lee S.L."/>
            <person name="Lopez-Ezquerra A."/>
            <person name="Mallet L."/>
            <person name="Monroy-Kuhn J.M."/>
            <person name="Moser A."/>
            <person name="Murali S.C."/>
            <person name="Muzny D.M."/>
            <person name="Otani S."/>
            <person name="Piulachs M.-D."/>
            <person name="Poelchau M."/>
            <person name="Qu J."/>
            <person name="Schaub F."/>
            <person name="Wada-Katsumata A."/>
            <person name="Worley K.C."/>
            <person name="Xie Q."/>
            <person name="Ylla G."/>
            <person name="Poulsen M."/>
            <person name="Gibbs R.A."/>
            <person name="Schal C."/>
            <person name="Richards S."/>
            <person name="Belles X."/>
            <person name="Korb J."/>
            <person name="Bornberg-Bauer E."/>
        </authorList>
    </citation>
    <scope>NUCLEOTIDE SEQUENCE [LARGE SCALE GENOMIC DNA]</scope>
    <source>
        <tissue evidence="5">Whole body</tissue>
    </source>
</reference>
<dbReference type="GO" id="GO:0043161">
    <property type="term" value="P:proteasome-mediated ubiquitin-dependent protein catabolic process"/>
    <property type="evidence" value="ECO:0007669"/>
    <property type="project" value="TreeGrafter"/>
</dbReference>
<dbReference type="Proteomes" id="UP000235965">
    <property type="component" value="Unassembled WGS sequence"/>
</dbReference>
<keyword evidence="6" id="KW-1185">Reference proteome</keyword>
<keyword evidence="2 4" id="KW-0853">WD repeat</keyword>
<evidence type="ECO:0000313" key="5">
    <source>
        <dbReference type="EMBL" id="PNF31243.1"/>
    </source>
</evidence>